<evidence type="ECO:0000256" key="1">
    <source>
        <dbReference type="ARBA" id="ARBA00022723"/>
    </source>
</evidence>
<reference evidence="6 7" key="1">
    <citation type="journal article" date="2012" name="PLoS Pathog.">
        <title>Diverse lifestyles and strategies of plant pathogenesis encoded in the genomes of eighteen Dothideomycetes fungi.</title>
        <authorList>
            <person name="Ohm R.A."/>
            <person name="Feau N."/>
            <person name="Henrissat B."/>
            <person name="Schoch C.L."/>
            <person name="Horwitz B.A."/>
            <person name="Barry K.W."/>
            <person name="Condon B.J."/>
            <person name="Copeland A.C."/>
            <person name="Dhillon B."/>
            <person name="Glaser F."/>
            <person name="Hesse C.N."/>
            <person name="Kosti I."/>
            <person name="LaButti K."/>
            <person name="Lindquist E.A."/>
            <person name="Lucas S."/>
            <person name="Salamov A.A."/>
            <person name="Bradshaw R.E."/>
            <person name="Ciuffetti L."/>
            <person name="Hamelin R.C."/>
            <person name="Kema G.H.J."/>
            <person name="Lawrence C."/>
            <person name="Scott J.A."/>
            <person name="Spatafora J.W."/>
            <person name="Turgeon B.G."/>
            <person name="de Wit P.J.G.M."/>
            <person name="Zhong S."/>
            <person name="Goodwin S.B."/>
            <person name="Grigoriev I.V."/>
        </authorList>
    </citation>
    <scope>NUCLEOTIDE SEQUENCE [LARGE SCALE GENOMIC DNA]</scope>
    <source>
        <strain evidence="7">ND90Pr / ATCC 201652</strain>
    </source>
</reference>
<reference evidence="7" key="2">
    <citation type="journal article" date="2013" name="PLoS Genet.">
        <title>Comparative genome structure, secondary metabolite, and effector coding capacity across Cochliobolus pathogens.</title>
        <authorList>
            <person name="Condon B.J."/>
            <person name="Leng Y."/>
            <person name="Wu D."/>
            <person name="Bushley K.E."/>
            <person name="Ohm R.A."/>
            <person name="Otillar R."/>
            <person name="Martin J."/>
            <person name="Schackwitz W."/>
            <person name="Grimwood J."/>
            <person name="MohdZainudin N."/>
            <person name="Xue C."/>
            <person name="Wang R."/>
            <person name="Manning V.A."/>
            <person name="Dhillon B."/>
            <person name="Tu Z.J."/>
            <person name="Steffenson B.J."/>
            <person name="Salamov A."/>
            <person name="Sun H."/>
            <person name="Lowry S."/>
            <person name="LaButti K."/>
            <person name="Han J."/>
            <person name="Copeland A."/>
            <person name="Lindquist E."/>
            <person name="Barry K."/>
            <person name="Schmutz J."/>
            <person name="Baker S.E."/>
            <person name="Ciuffetti L.M."/>
            <person name="Grigoriev I.V."/>
            <person name="Zhong S."/>
            <person name="Turgeon B.G."/>
        </authorList>
    </citation>
    <scope>NUCLEOTIDE SEQUENCE [LARGE SCALE GENOMIC DNA]</scope>
    <source>
        <strain evidence="7">ND90Pr / ATCC 201652</strain>
    </source>
</reference>
<dbReference type="RefSeq" id="XP_007702049.1">
    <property type="nucleotide sequence ID" value="XM_007703859.1"/>
</dbReference>
<dbReference type="GeneID" id="19135828"/>
<evidence type="ECO:0000313" key="7">
    <source>
        <dbReference type="Proteomes" id="UP000016934"/>
    </source>
</evidence>
<gene>
    <name evidence="6" type="ORF">COCSADRAFT_28239</name>
</gene>
<feature type="domain" description="C2H2-type" evidence="5">
    <location>
        <begin position="3"/>
        <end position="28"/>
    </location>
</feature>
<dbReference type="PROSITE" id="PS50157">
    <property type="entry name" value="ZINC_FINGER_C2H2_2"/>
    <property type="match status" value="1"/>
</dbReference>
<dbReference type="Pfam" id="PF12171">
    <property type="entry name" value="zf-C2H2_jaz"/>
    <property type="match status" value="1"/>
</dbReference>
<evidence type="ECO:0000259" key="5">
    <source>
        <dbReference type="PROSITE" id="PS50157"/>
    </source>
</evidence>
<dbReference type="HOGENOM" id="CLU_089692_0_0_1"/>
<sequence length="271" mass="31396">MNYSCVPCNRSFSSSRAFEQHKKNSPMHKKTFSCETCNCTFRSEKALVRHRLQCKVDQEASLNHHPDEAALSTVLARCSILDTSAFTFQNSAQTLLSANPVAITTTPPKIAKSKRFRLKQETREYFMFPELHSKIAEAVLPEIITIWFNENDDDENFSCRYHTHMMGKFTCHNNECKKELWTSKKVAIEISGYGRNGYRAIVYNQRCKSCNCLGTFVMDEESYIERISYRIKRWAGVEVMQPDYDRKLTKPHEQDYCEGCKRGKCTEGDDL</sequence>
<keyword evidence="1" id="KW-0479">Metal-binding</keyword>
<dbReference type="Gene3D" id="3.30.160.60">
    <property type="entry name" value="Classic Zinc Finger"/>
    <property type="match status" value="1"/>
</dbReference>
<dbReference type="SMART" id="SM00355">
    <property type="entry name" value="ZnF_C2H2"/>
    <property type="match status" value="2"/>
</dbReference>
<dbReference type="KEGG" id="bsc:COCSADRAFT_28239"/>
<dbReference type="eggNOG" id="ENOG502SPG4">
    <property type="taxonomic scope" value="Eukaryota"/>
</dbReference>
<name>M2S3M5_COCSN</name>
<dbReference type="SMART" id="SM01328">
    <property type="entry name" value="zf-3CxxC"/>
    <property type="match status" value="1"/>
</dbReference>
<dbReference type="InterPro" id="IPR036236">
    <property type="entry name" value="Znf_C2H2_sf"/>
</dbReference>
<keyword evidence="2 4" id="KW-0863">Zinc-finger</keyword>
<dbReference type="Pfam" id="PF13695">
    <property type="entry name" value="Zn_ribbon_3CxxC"/>
    <property type="match status" value="1"/>
</dbReference>
<keyword evidence="3" id="KW-0862">Zinc</keyword>
<dbReference type="GO" id="GO:0008270">
    <property type="term" value="F:zinc ion binding"/>
    <property type="evidence" value="ECO:0007669"/>
    <property type="project" value="UniProtKB-KW"/>
</dbReference>
<evidence type="ECO:0000256" key="2">
    <source>
        <dbReference type="ARBA" id="ARBA00022771"/>
    </source>
</evidence>
<dbReference type="InterPro" id="IPR013087">
    <property type="entry name" value="Znf_C2H2_type"/>
</dbReference>
<dbReference type="EMBL" id="KB445647">
    <property type="protein sequence ID" value="EMD61788.1"/>
    <property type="molecule type" value="Genomic_DNA"/>
</dbReference>
<dbReference type="InterPro" id="IPR022755">
    <property type="entry name" value="Znf_C2H2_jaz"/>
</dbReference>
<evidence type="ECO:0000313" key="6">
    <source>
        <dbReference type="EMBL" id="EMD61788.1"/>
    </source>
</evidence>
<dbReference type="AlphaFoldDB" id="M2S3M5"/>
<accession>M2S3M5</accession>
<proteinExistence type="predicted"/>
<dbReference type="Proteomes" id="UP000016934">
    <property type="component" value="Unassembled WGS sequence"/>
</dbReference>
<evidence type="ECO:0000256" key="3">
    <source>
        <dbReference type="ARBA" id="ARBA00022833"/>
    </source>
</evidence>
<organism evidence="6 7">
    <name type="scientific">Cochliobolus sativus (strain ND90Pr / ATCC 201652)</name>
    <name type="common">Common root rot and spot blotch fungus</name>
    <name type="synonym">Bipolaris sorokiniana</name>
    <dbReference type="NCBI Taxonomy" id="665912"/>
    <lineage>
        <taxon>Eukaryota</taxon>
        <taxon>Fungi</taxon>
        <taxon>Dikarya</taxon>
        <taxon>Ascomycota</taxon>
        <taxon>Pezizomycotina</taxon>
        <taxon>Dothideomycetes</taxon>
        <taxon>Pleosporomycetidae</taxon>
        <taxon>Pleosporales</taxon>
        <taxon>Pleosporineae</taxon>
        <taxon>Pleosporaceae</taxon>
        <taxon>Bipolaris</taxon>
    </lineage>
</organism>
<dbReference type="OrthoDB" id="8121437at2759"/>
<keyword evidence="7" id="KW-1185">Reference proteome</keyword>
<dbReference type="SUPFAM" id="SSF57667">
    <property type="entry name" value="beta-beta-alpha zinc fingers"/>
    <property type="match status" value="1"/>
</dbReference>
<dbReference type="InterPro" id="IPR027377">
    <property type="entry name" value="ZAR1/RTP1-5-like_Znf-3CxxC"/>
</dbReference>
<evidence type="ECO:0000256" key="4">
    <source>
        <dbReference type="PROSITE-ProRule" id="PRU00042"/>
    </source>
</evidence>
<protein>
    <recommendedName>
        <fullName evidence="5">C2H2-type domain-containing protein</fullName>
    </recommendedName>
</protein>
<dbReference type="Pfam" id="PF12874">
    <property type="entry name" value="zf-met"/>
    <property type="match status" value="1"/>
</dbReference>